<evidence type="ECO:0000256" key="1">
    <source>
        <dbReference type="SAM" id="MobiDB-lite"/>
    </source>
</evidence>
<evidence type="ECO:0000313" key="2">
    <source>
        <dbReference type="EMBL" id="BDI30039.1"/>
    </source>
</evidence>
<dbReference type="Pfam" id="PF09346">
    <property type="entry name" value="SMI1_KNR4"/>
    <property type="match status" value="1"/>
</dbReference>
<dbReference type="SUPFAM" id="SSF160631">
    <property type="entry name" value="SMI1/KNR4-like"/>
    <property type="match status" value="1"/>
</dbReference>
<protein>
    <submittedName>
        <fullName evidence="2">Uncharacterized protein</fullName>
    </submittedName>
</protein>
<dbReference type="Gene3D" id="3.40.1580.10">
    <property type="entry name" value="SMI1/KNR4-like"/>
    <property type="match status" value="1"/>
</dbReference>
<keyword evidence="3" id="KW-1185">Reference proteome</keyword>
<evidence type="ECO:0000313" key="3">
    <source>
        <dbReference type="Proteomes" id="UP000287394"/>
    </source>
</evidence>
<dbReference type="Proteomes" id="UP000287394">
    <property type="component" value="Chromosome"/>
</dbReference>
<feature type="region of interest" description="Disordered" evidence="1">
    <location>
        <begin position="224"/>
        <end position="252"/>
    </location>
</feature>
<accession>A0A402D2D4</accession>
<dbReference type="RefSeq" id="WP_125206215.1">
    <property type="nucleotide sequence ID" value="NZ_AP025739.1"/>
</dbReference>
<feature type="compositionally biased region" description="Basic and acidic residues" evidence="1">
    <location>
        <begin position="224"/>
        <end position="235"/>
    </location>
</feature>
<organism evidence="2 3">
    <name type="scientific">Capsulimonas corticalis</name>
    <dbReference type="NCBI Taxonomy" id="2219043"/>
    <lineage>
        <taxon>Bacteria</taxon>
        <taxon>Bacillati</taxon>
        <taxon>Armatimonadota</taxon>
        <taxon>Armatimonadia</taxon>
        <taxon>Capsulimonadales</taxon>
        <taxon>Capsulimonadaceae</taxon>
        <taxon>Capsulimonas</taxon>
    </lineage>
</organism>
<dbReference type="InterPro" id="IPR018958">
    <property type="entry name" value="Knr4/Smi1-like_dom"/>
</dbReference>
<name>A0A402D2D4_9BACT</name>
<proteinExistence type="predicted"/>
<gene>
    <name evidence="2" type="ORF">CCAX7_20900</name>
</gene>
<dbReference type="InterPro" id="IPR037883">
    <property type="entry name" value="Knr4/Smi1-like_sf"/>
</dbReference>
<dbReference type="AlphaFoldDB" id="A0A402D2D4"/>
<dbReference type="EMBL" id="AP025739">
    <property type="protein sequence ID" value="BDI30039.1"/>
    <property type="molecule type" value="Genomic_DNA"/>
</dbReference>
<sequence>MTYLSLTGSDTRMDSRNSVLVNPLPQRCERCHFPDIDFVPQPYRLIDARTKNPNDLAPAELGNFLVRQRAKDVLEIVIPGQCAFYPTVLRKTGEQSSWFLAVPNGWIDTGQAKADIERCSACGEPKSAHWGSQYDYSQTLAPVSGDAEIFKAAHWSSSVREWSKDWTEQDWIYRHLLISPRLYHLLKQLKLKGLVEATCGSETKPTSADQQWIAKKRALLIEQGRRTEPPSESKRSSLATIYSGQASNRPAPPRSYLEFVTAHGPKSYFHVDEQEGFTVQLLEPSDLDYVHYRRGVLRSEDEETNEIDGVMFAETLHGDCLCFDFSGDVTEPSVVIYLHEMNYFEPYAANFTECLQRLEGVGSSETSERSRINKTL</sequence>
<dbReference type="KEGG" id="ccot:CCAX7_20900"/>
<dbReference type="OrthoDB" id="980721at2"/>
<feature type="compositionally biased region" description="Polar residues" evidence="1">
    <location>
        <begin position="236"/>
        <end position="248"/>
    </location>
</feature>
<reference evidence="2 3" key="1">
    <citation type="journal article" date="2019" name="Int. J. Syst. Evol. Microbiol.">
        <title>Capsulimonas corticalis gen. nov., sp. nov., an aerobic capsulated bacterium, of a novel bacterial order, Capsulimonadales ord. nov., of the class Armatimonadia of the phylum Armatimonadetes.</title>
        <authorList>
            <person name="Li J."/>
            <person name="Kudo C."/>
            <person name="Tonouchi A."/>
        </authorList>
    </citation>
    <scope>NUCLEOTIDE SEQUENCE [LARGE SCALE GENOMIC DNA]</scope>
    <source>
        <strain evidence="2 3">AX-7</strain>
    </source>
</reference>